<organism evidence="1 2">
    <name type="scientific">Mythimna loreyi</name>
    <dbReference type="NCBI Taxonomy" id="667449"/>
    <lineage>
        <taxon>Eukaryota</taxon>
        <taxon>Metazoa</taxon>
        <taxon>Ecdysozoa</taxon>
        <taxon>Arthropoda</taxon>
        <taxon>Hexapoda</taxon>
        <taxon>Insecta</taxon>
        <taxon>Pterygota</taxon>
        <taxon>Neoptera</taxon>
        <taxon>Endopterygota</taxon>
        <taxon>Lepidoptera</taxon>
        <taxon>Glossata</taxon>
        <taxon>Ditrysia</taxon>
        <taxon>Noctuoidea</taxon>
        <taxon>Noctuidae</taxon>
        <taxon>Noctuinae</taxon>
        <taxon>Hadenini</taxon>
        <taxon>Mythimna</taxon>
    </lineage>
</organism>
<dbReference type="Proteomes" id="UP001231649">
    <property type="component" value="Chromosome 29"/>
</dbReference>
<keyword evidence="2" id="KW-1185">Reference proteome</keyword>
<sequence length="741" mass="80751">MIKTLLFLTGLTLVHARSNEDAKFIDARKFEPNENCPKEEVHFLLPHEYDCTKFYYCEYGMKYIEASSCAAGTEFDPEEQVCVHAASSGCTLPGPGPTNATTSGTTTVRTTTTTVVGITIPDTVPTSGTTAASPSTPGNPDDCETLANGCPADFSIHKLLPHEKYCHLFYNCDNGELVLQSCPEPLYFDPRLGCTWSWAVDCVNDGPYTYPTTAAPENATTPGDIGDVLDNGCPADFEIQYLLPHEECEKYYQCDNGKKIELDCQPGTVFNFPAQYCDWPFNVPNCAGSPGATARPTVAPDSEEIPLPNDPNDWEALPNGCPADFEIDHLLPHESDCGKYYACANGGLVEMACPPRLHFSPALQLCTWPLAAGCEQWECVPGDNDGCTETTDDNISTIPSTSTTVGAAESSEELPNPDDSNDSTDVPGEWEALPNGCPADFEIHHLLPHEYDCEKFYYCANGEKVEFSCAPNGTHFSPTLQRCTWPEEAGCELGDSTGTPLDTTTTPAPEDTPTPTTPAPDQSGENPGPWEALPNGCPADFEIHHLLPHESDCEKFYYCSYGEKIEFSCAPVGTHFSPTQQRCLWPEEAGCEHWDPTATVPDITTTPVPEDITTTTSSSVDDITDTTPSTTTTTLDPDCPDCPVDPEDICKESCNIAPWPHPECDKFYFCIGDQARLGVCAEGLHFNPTTLSCDFICNAGCVRNIPQITRHVDGLLMFVPNAWGKTGDVLDRIERELNTEL</sequence>
<proteinExistence type="predicted"/>
<evidence type="ECO:0000313" key="2">
    <source>
        <dbReference type="Proteomes" id="UP001231649"/>
    </source>
</evidence>
<evidence type="ECO:0000313" key="1">
    <source>
        <dbReference type="EMBL" id="KAJ8706983.1"/>
    </source>
</evidence>
<comment type="caution">
    <text evidence="1">The sequence shown here is derived from an EMBL/GenBank/DDBJ whole genome shotgun (WGS) entry which is preliminary data.</text>
</comment>
<name>A0ACC2Q305_9NEOP</name>
<gene>
    <name evidence="1" type="ORF">PYW08_011117</name>
</gene>
<accession>A0ACC2Q305</accession>
<dbReference type="EMBL" id="CM056805">
    <property type="protein sequence ID" value="KAJ8706983.1"/>
    <property type="molecule type" value="Genomic_DNA"/>
</dbReference>
<protein>
    <submittedName>
        <fullName evidence="1">Uncharacterized protein</fullName>
    </submittedName>
</protein>
<reference evidence="1" key="1">
    <citation type="submission" date="2023-03" db="EMBL/GenBank/DDBJ databases">
        <title>Chromosome-level genomes of two armyworms, Mythimna separata and Mythimna loreyi, provide insights into the biosynthesis and reception of sex pheromones.</title>
        <authorList>
            <person name="Zhao H."/>
        </authorList>
    </citation>
    <scope>NUCLEOTIDE SEQUENCE</scope>
    <source>
        <strain evidence="1">BeijingLab</strain>
    </source>
</reference>